<sequence length="116" mass="14121">MFDDERQAKHMIYRKKWYQATSMKRCSRFNKIHYGHENKSDRNNHFTVREKRGYKIRDDTYMEQHDNINLTSQSGVAATTRKQMAKDKKQGSEFVYYFVLKLQFLFKYLDIELSDC</sequence>
<gene>
    <name evidence="1" type="ORF">RFI_32770</name>
</gene>
<organism evidence="1 2">
    <name type="scientific">Reticulomyxa filosa</name>
    <dbReference type="NCBI Taxonomy" id="46433"/>
    <lineage>
        <taxon>Eukaryota</taxon>
        <taxon>Sar</taxon>
        <taxon>Rhizaria</taxon>
        <taxon>Retaria</taxon>
        <taxon>Foraminifera</taxon>
        <taxon>Monothalamids</taxon>
        <taxon>Reticulomyxidae</taxon>
        <taxon>Reticulomyxa</taxon>
    </lineage>
</organism>
<reference evidence="1 2" key="1">
    <citation type="journal article" date="2013" name="Curr. Biol.">
        <title>The Genome of the Foraminiferan Reticulomyxa filosa.</title>
        <authorList>
            <person name="Glockner G."/>
            <person name="Hulsmann N."/>
            <person name="Schleicher M."/>
            <person name="Noegel A.A."/>
            <person name="Eichinger L."/>
            <person name="Gallinger C."/>
            <person name="Pawlowski J."/>
            <person name="Sierra R."/>
            <person name="Euteneuer U."/>
            <person name="Pillet L."/>
            <person name="Moustafa A."/>
            <person name="Platzer M."/>
            <person name="Groth M."/>
            <person name="Szafranski K."/>
            <person name="Schliwa M."/>
        </authorList>
    </citation>
    <scope>NUCLEOTIDE SEQUENCE [LARGE SCALE GENOMIC DNA]</scope>
</reference>
<evidence type="ECO:0000313" key="1">
    <source>
        <dbReference type="EMBL" id="ETO04625.1"/>
    </source>
</evidence>
<name>X6LV71_RETFI</name>
<dbReference type="Proteomes" id="UP000023152">
    <property type="component" value="Unassembled WGS sequence"/>
</dbReference>
<keyword evidence="2" id="KW-1185">Reference proteome</keyword>
<dbReference type="AlphaFoldDB" id="X6LV71"/>
<comment type="caution">
    <text evidence="1">The sequence shown here is derived from an EMBL/GenBank/DDBJ whole genome shotgun (WGS) entry which is preliminary data.</text>
</comment>
<dbReference type="EMBL" id="ASPP01029127">
    <property type="protein sequence ID" value="ETO04625.1"/>
    <property type="molecule type" value="Genomic_DNA"/>
</dbReference>
<accession>X6LV71</accession>
<protein>
    <submittedName>
        <fullName evidence="1">Uncharacterized protein</fullName>
    </submittedName>
</protein>
<evidence type="ECO:0000313" key="2">
    <source>
        <dbReference type="Proteomes" id="UP000023152"/>
    </source>
</evidence>
<proteinExistence type="predicted"/>